<feature type="domain" description="UDP-N-acetylglucosamine 2-epimerase" evidence="1">
    <location>
        <begin position="354"/>
        <end position="581"/>
    </location>
</feature>
<dbReference type="PANTHER" id="PTHR43174">
    <property type="entry name" value="UDP-N-ACETYLGLUCOSAMINE 2-EPIMERASE"/>
    <property type="match status" value="1"/>
</dbReference>
<proteinExistence type="predicted"/>
<evidence type="ECO:0000259" key="1">
    <source>
        <dbReference type="Pfam" id="PF02350"/>
    </source>
</evidence>
<evidence type="ECO:0000313" key="3">
    <source>
        <dbReference type="Proteomes" id="UP000577419"/>
    </source>
</evidence>
<name>A0A7J4IT30_9ARCH</name>
<dbReference type="SUPFAM" id="SSF53756">
    <property type="entry name" value="UDP-Glycosyltransferase/glycogen phosphorylase"/>
    <property type="match status" value="1"/>
</dbReference>
<dbReference type="InterPro" id="IPR003331">
    <property type="entry name" value="UDP_GlcNAc_Epimerase_2_dom"/>
</dbReference>
<dbReference type="Proteomes" id="UP000577419">
    <property type="component" value="Unassembled WGS sequence"/>
</dbReference>
<accession>A0A7J4IT30</accession>
<dbReference type="GO" id="GO:0016740">
    <property type="term" value="F:transferase activity"/>
    <property type="evidence" value="ECO:0007669"/>
    <property type="project" value="UniProtKB-KW"/>
</dbReference>
<dbReference type="EMBL" id="DUFG01000021">
    <property type="protein sequence ID" value="HIH08622.1"/>
    <property type="molecule type" value="Genomic_DNA"/>
</dbReference>
<dbReference type="AlphaFoldDB" id="A0A7J4IT30"/>
<dbReference type="InterPro" id="IPR043148">
    <property type="entry name" value="TagF_C"/>
</dbReference>
<evidence type="ECO:0000313" key="2">
    <source>
        <dbReference type="EMBL" id="HIH08622.1"/>
    </source>
</evidence>
<dbReference type="Gene3D" id="3.40.50.12580">
    <property type="match status" value="1"/>
</dbReference>
<comment type="caution">
    <text evidence="2">The sequence shown here is derived from an EMBL/GenBank/DDBJ whole genome shotgun (WGS) entry which is preliminary data.</text>
</comment>
<sequence>MKTIFLAENRKQLEPAKAPKENSFSLEESVELSGKEFREIDSAARHISENWFKEIEPEIRELITYKGINLGYLASYNLMRNIVIEFSKIEKTKKILFKEKPEKIIAPSGSLIKKMLELLEFKGEVKETPAHRNFFGFSDFRQLVLGLTSDRTAYWRYLLLHLLKRFSFPKKSSKNSLLISSPYFPRFTSLMDRLSSRHELILLDNDPRYVDYLLSKNCSFSVFSESLISNEVKREAESKRGDLAKASLLLSKSKKLNEVVRFNGVNAFPLLEKLFKNIVEGDFYSSVLYIEATKKIASEKNVSGIVVWSDIPLFERSVVAACKRNSIPSIVIQHGISEGDKTGFLPLFADKFAAWDESSREQFIRLGMDRKRIDVIGNPRFDVLPAIKFDRRKTLQGLGISPEKKVVLFASQPVLIDYAYNNKKVREERNNIVISSAEKIGGTHLVILCHMAESKEEFAGLVKGRKNVTVLKPKESDSVFHLINACDALVTCTSTTTIEAILLGKPLLIVNPSAEKCPVIFPKEGVAIEVKNEKEFAEKIKKVLFDAETQNRLRESRKKFLKKNYSNIDGKATERIVELIEKTAKK</sequence>
<keyword evidence="2" id="KW-0808">Transferase</keyword>
<dbReference type="Pfam" id="PF02350">
    <property type="entry name" value="Epimerase_2"/>
    <property type="match status" value="1"/>
</dbReference>
<protein>
    <submittedName>
        <fullName evidence="2">Glycosyltransferase family 4 protein</fullName>
    </submittedName>
</protein>
<gene>
    <name evidence="2" type="ORF">HA237_04600</name>
</gene>
<reference evidence="3" key="1">
    <citation type="journal article" date="2020" name="bioRxiv">
        <title>A rank-normalized archaeal taxonomy based on genome phylogeny resolves widespread incomplete and uneven classifications.</title>
        <authorList>
            <person name="Rinke C."/>
            <person name="Chuvochina M."/>
            <person name="Mussig A.J."/>
            <person name="Chaumeil P.-A."/>
            <person name="Waite D.W."/>
            <person name="Whitman W.B."/>
            <person name="Parks D.H."/>
            <person name="Hugenholtz P."/>
        </authorList>
    </citation>
    <scope>NUCLEOTIDE SEQUENCE [LARGE SCALE GENOMIC DNA]</scope>
</reference>
<dbReference type="PANTHER" id="PTHR43174:SF3">
    <property type="entry name" value="UDP-N-ACETYLGLUCOSAMINE 2-EPIMERASE"/>
    <property type="match status" value="1"/>
</dbReference>
<dbReference type="InterPro" id="IPR029767">
    <property type="entry name" value="WecB-like"/>
</dbReference>
<organism evidence="2 3">
    <name type="scientific">Candidatus Iainarchaeum sp</name>
    <dbReference type="NCBI Taxonomy" id="3101447"/>
    <lineage>
        <taxon>Archaea</taxon>
        <taxon>Candidatus Iainarchaeota</taxon>
        <taxon>Candidatus Iainarchaeia</taxon>
        <taxon>Candidatus Iainarchaeales</taxon>
        <taxon>Candidatus Iainarchaeaceae</taxon>
        <taxon>Candidatus Iainarchaeum</taxon>
    </lineage>
</organism>